<reference evidence="4" key="1">
    <citation type="journal article" date="2019" name="Int. J. Syst. Evol. Microbiol.">
        <title>The Global Catalogue of Microorganisms (GCM) 10K type strain sequencing project: providing services to taxonomists for standard genome sequencing and annotation.</title>
        <authorList>
            <consortium name="The Broad Institute Genomics Platform"/>
            <consortium name="The Broad Institute Genome Sequencing Center for Infectious Disease"/>
            <person name="Wu L."/>
            <person name="Ma J."/>
        </authorList>
    </citation>
    <scope>NUCLEOTIDE SEQUENCE [LARGE SCALE GENOMIC DNA]</scope>
    <source>
        <strain evidence="4">CGMCC 1.7064</strain>
    </source>
</reference>
<evidence type="ECO:0000313" key="4">
    <source>
        <dbReference type="Proteomes" id="UP000642509"/>
    </source>
</evidence>
<comment type="caution">
    <text evidence="3">The sequence shown here is derived from an EMBL/GenBank/DDBJ whole genome shotgun (WGS) entry which is preliminary data.</text>
</comment>
<feature type="domain" description="VTC" evidence="2">
    <location>
        <begin position="65"/>
        <end position="128"/>
    </location>
</feature>
<keyword evidence="4" id="KW-1185">Reference proteome</keyword>
<dbReference type="RefSeq" id="WP_188804632.1">
    <property type="nucleotide sequence ID" value="NZ_BAAAOU010000001.1"/>
</dbReference>
<feature type="region of interest" description="Disordered" evidence="1">
    <location>
        <begin position="126"/>
        <end position="148"/>
    </location>
</feature>
<dbReference type="EMBL" id="BMLQ01000002">
    <property type="protein sequence ID" value="GGO42669.1"/>
    <property type="molecule type" value="Genomic_DNA"/>
</dbReference>
<dbReference type="InterPro" id="IPR042267">
    <property type="entry name" value="VTC_sf"/>
</dbReference>
<organism evidence="3 4">
    <name type="scientific">Citricoccus zhacaiensis</name>
    <dbReference type="NCBI Taxonomy" id="489142"/>
    <lineage>
        <taxon>Bacteria</taxon>
        <taxon>Bacillati</taxon>
        <taxon>Actinomycetota</taxon>
        <taxon>Actinomycetes</taxon>
        <taxon>Micrococcales</taxon>
        <taxon>Micrococcaceae</taxon>
        <taxon>Citricoccus</taxon>
    </lineage>
</organism>
<protein>
    <recommendedName>
        <fullName evidence="2">VTC domain-containing protein</fullName>
    </recommendedName>
</protein>
<dbReference type="Pfam" id="PF09359">
    <property type="entry name" value="VTC"/>
    <property type="match status" value="1"/>
</dbReference>
<dbReference type="Proteomes" id="UP000642509">
    <property type="component" value="Unassembled WGS sequence"/>
</dbReference>
<evidence type="ECO:0000256" key="1">
    <source>
        <dbReference type="SAM" id="MobiDB-lite"/>
    </source>
</evidence>
<proteinExistence type="predicted"/>
<dbReference type="Gene3D" id="3.20.100.30">
    <property type="entry name" value="VTC, catalytic tunnel domain"/>
    <property type="match status" value="1"/>
</dbReference>
<gene>
    <name evidence="3" type="ORF">GCM10010977_09040</name>
</gene>
<accession>A0ABQ2LSJ2</accession>
<dbReference type="InterPro" id="IPR018966">
    <property type="entry name" value="VTC_domain"/>
</dbReference>
<name>A0ABQ2LSJ2_9MICC</name>
<evidence type="ECO:0000313" key="3">
    <source>
        <dbReference type="EMBL" id="GGO42669.1"/>
    </source>
</evidence>
<evidence type="ECO:0000259" key="2">
    <source>
        <dbReference type="Pfam" id="PF09359"/>
    </source>
</evidence>
<sequence>MSDPFSAAVATLPTLDLESMNRQAALHLRHDRKYIVPVPVATDLVLWAGTGRAGVGQAMALEVAGTAASPYDSTYYDTPALEAYRMAARRHRHRFKVRTRRYPDTGDRFLEVKTKSASGQTVKHRIPGASRTGRWPARGSASWPSDSGGRSTVRCARSCTPTTGAPPCCCPASGPV</sequence>